<dbReference type="Gene3D" id="6.20.240.20">
    <property type="match status" value="1"/>
</dbReference>
<dbReference type="InterPro" id="IPR000857">
    <property type="entry name" value="MyTH4_dom"/>
</dbReference>
<feature type="compositionally biased region" description="Basic and acidic residues" evidence="1">
    <location>
        <begin position="204"/>
        <end position="218"/>
    </location>
</feature>
<dbReference type="PROSITE" id="PS51016">
    <property type="entry name" value="MYTH4"/>
    <property type="match status" value="1"/>
</dbReference>
<dbReference type="SMART" id="SM00015">
    <property type="entry name" value="IQ"/>
    <property type="match status" value="4"/>
</dbReference>
<dbReference type="Gene3D" id="1.20.5.190">
    <property type="match status" value="2"/>
</dbReference>
<feature type="compositionally biased region" description="Basic and acidic residues" evidence="1">
    <location>
        <begin position="226"/>
        <end position="236"/>
    </location>
</feature>
<dbReference type="Pfam" id="PF00784">
    <property type="entry name" value="MyTH4"/>
    <property type="match status" value="1"/>
</dbReference>
<dbReference type="PANTHER" id="PTHR22692">
    <property type="entry name" value="MYOSIN VII, XV"/>
    <property type="match status" value="1"/>
</dbReference>
<keyword evidence="4" id="KW-1185">Reference proteome</keyword>
<dbReference type="InterPro" id="IPR051567">
    <property type="entry name" value="Unconventional_Myosin_ATPase"/>
</dbReference>
<gene>
    <name evidence="3" type="ORF">KC01_LOCUS4877</name>
</gene>
<evidence type="ECO:0000313" key="3">
    <source>
        <dbReference type="EMBL" id="CAL1572879.1"/>
    </source>
</evidence>
<dbReference type="InterPro" id="IPR000048">
    <property type="entry name" value="IQ_motif_EF-hand-BS"/>
</dbReference>
<evidence type="ECO:0000313" key="4">
    <source>
        <dbReference type="Proteomes" id="UP001497482"/>
    </source>
</evidence>
<dbReference type="Gene3D" id="1.25.40.530">
    <property type="entry name" value="MyTH4 domain"/>
    <property type="match status" value="1"/>
</dbReference>
<proteinExistence type="predicted"/>
<dbReference type="GO" id="GO:0005856">
    <property type="term" value="C:cytoskeleton"/>
    <property type="evidence" value="ECO:0007669"/>
    <property type="project" value="InterPro"/>
</dbReference>
<name>A0AAV2J5P1_KNICA</name>
<dbReference type="SUPFAM" id="SSF52540">
    <property type="entry name" value="P-loop containing nucleoside triphosphate hydrolases"/>
    <property type="match status" value="2"/>
</dbReference>
<evidence type="ECO:0000256" key="1">
    <source>
        <dbReference type="SAM" id="MobiDB-lite"/>
    </source>
</evidence>
<organism evidence="3 4">
    <name type="scientific">Knipowitschia caucasica</name>
    <name type="common">Caucasian dwarf goby</name>
    <name type="synonym">Pomatoschistus caucasicus</name>
    <dbReference type="NCBI Taxonomy" id="637954"/>
    <lineage>
        <taxon>Eukaryota</taxon>
        <taxon>Metazoa</taxon>
        <taxon>Chordata</taxon>
        <taxon>Craniata</taxon>
        <taxon>Vertebrata</taxon>
        <taxon>Euteleostomi</taxon>
        <taxon>Actinopterygii</taxon>
        <taxon>Neopterygii</taxon>
        <taxon>Teleostei</taxon>
        <taxon>Neoteleostei</taxon>
        <taxon>Acanthomorphata</taxon>
        <taxon>Gobiaria</taxon>
        <taxon>Gobiiformes</taxon>
        <taxon>Gobioidei</taxon>
        <taxon>Gobiidae</taxon>
        <taxon>Gobiinae</taxon>
        <taxon>Knipowitschia</taxon>
    </lineage>
</organism>
<accession>A0AAV2J5P1</accession>
<dbReference type="Pfam" id="PF00612">
    <property type="entry name" value="IQ"/>
    <property type="match status" value="3"/>
</dbReference>
<evidence type="ECO:0000259" key="2">
    <source>
        <dbReference type="PROSITE" id="PS51016"/>
    </source>
</evidence>
<dbReference type="PROSITE" id="PS50096">
    <property type="entry name" value="IQ"/>
    <property type="match status" value="4"/>
</dbReference>
<reference evidence="3 4" key="1">
    <citation type="submission" date="2024-04" db="EMBL/GenBank/DDBJ databases">
        <authorList>
            <person name="Waldvogel A.-M."/>
            <person name="Schoenle A."/>
        </authorList>
    </citation>
    <scope>NUCLEOTIDE SEQUENCE [LARGE SCALE GENOMIC DNA]</scope>
</reference>
<sequence>MERGAAPVLVCYIKEDLWGTCRQIVLDRLGKHGDWQIGKTKIFLKDHHDIKLEMERDKGITDKVILIQKSVRGHRERTTFLKKRHAATVIQTVWKGYRCRRNFHKMKRGFLRLQAVYRSRRFHQSYLQTRQTVTRIQARCRGFLIRQAFWRRVRAVVTLQAHTRGMISRRLCQRLRTEREKRVAAEKQRLEEEAQLQSLMTARRAREEAHRKHQERLDLLAQQSEDQAREDKDEARRKKELLEQVEREREEPVDHSDMVDIMFGFLGHPGAPTNQSGQPPAAFQDLVKPSLAVEADELLDQAPPLPAEDDEDLDLSDFKFSKFAATYFQGLSSHTYIRRALKQPLLFHEDEGDQLAALAVWVTILRFMGDLPEPKCQLVINDGSEKIPVMTKIYETLGKRSYKRELLELQAEEELNISSVDSQKRNSVRHKLISLTLKKKSKITEEVSRQLREGDYSLQGNSMLEERPTSNLEKLHFIIGNGILRPALRDEIYCQICKQLSQNPSKSSHARGWILLSLCVGCFAPSDKFVKYLRSFLLNGPPGYAPYCEERLRRTFVNCTRTQPPSWLELQVRHTTTLN</sequence>
<protein>
    <recommendedName>
        <fullName evidence="2">MyTH4 domain-containing protein</fullName>
    </recommendedName>
</protein>
<dbReference type="InterPro" id="IPR038185">
    <property type="entry name" value="MyTH4_dom_sf"/>
</dbReference>
<dbReference type="CDD" id="cd23767">
    <property type="entry name" value="IQCD"/>
    <property type="match status" value="1"/>
</dbReference>
<feature type="domain" description="MyTH4" evidence="2">
    <location>
        <begin position="336"/>
        <end position="574"/>
    </location>
</feature>
<dbReference type="PANTHER" id="PTHR22692:SF34">
    <property type="entry name" value="MYOSIN VIIA"/>
    <property type="match status" value="1"/>
</dbReference>
<dbReference type="AlphaFoldDB" id="A0AAV2J5P1"/>
<dbReference type="Proteomes" id="UP001497482">
    <property type="component" value="Chromosome 11"/>
</dbReference>
<dbReference type="InterPro" id="IPR027417">
    <property type="entry name" value="P-loop_NTPase"/>
</dbReference>
<dbReference type="SMART" id="SM00139">
    <property type="entry name" value="MyTH4"/>
    <property type="match status" value="1"/>
</dbReference>
<dbReference type="EMBL" id="OZ035833">
    <property type="protein sequence ID" value="CAL1572879.1"/>
    <property type="molecule type" value="Genomic_DNA"/>
</dbReference>
<feature type="region of interest" description="Disordered" evidence="1">
    <location>
        <begin position="201"/>
        <end position="236"/>
    </location>
</feature>